<name>A0A1J5UB63_9GAMM</name>
<dbReference type="AlphaFoldDB" id="A0A1J5UB63"/>
<protein>
    <submittedName>
        <fullName evidence="4">Sugar transferase</fullName>
    </submittedName>
</protein>
<keyword evidence="2" id="KW-0812">Transmembrane</keyword>
<dbReference type="RefSeq" id="WP_071563325.1">
    <property type="nucleotide sequence ID" value="NZ_MIQH01000125.1"/>
</dbReference>
<keyword evidence="4" id="KW-0808">Transferase</keyword>
<evidence type="ECO:0000313" key="4">
    <source>
        <dbReference type="EMBL" id="OIR25617.1"/>
    </source>
</evidence>
<comment type="caution">
    <text evidence="4">The sequence shown here is derived from an EMBL/GenBank/DDBJ whole genome shotgun (WGS) entry which is preliminary data.</text>
</comment>
<feature type="domain" description="Bacterial sugar transferase" evidence="3">
    <location>
        <begin position="3"/>
        <end position="180"/>
    </location>
</feature>
<dbReference type="PANTHER" id="PTHR30576:SF0">
    <property type="entry name" value="UNDECAPRENYL-PHOSPHATE N-ACETYLGALACTOSAMINYL 1-PHOSPHATE TRANSFERASE-RELATED"/>
    <property type="match status" value="1"/>
</dbReference>
<dbReference type="Pfam" id="PF02397">
    <property type="entry name" value="Bac_transf"/>
    <property type="match status" value="1"/>
</dbReference>
<keyword evidence="2" id="KW-1133">Transmembrane helix</keyword>
<dbReference type="PANTHER" id="PTHR30576">
    <property type="entry name" value="COLANIC BIOSYNTHESIS UDP-GLUCOSE LIPID CARRIER TRANSFERASE"/>
    <property type="match status" value="1"/>
</dbReference>
<proteinExistence type="inferred from homology"/>
<comment type="similarity">
    <text evidence="1">Belongs to the bacterial sugar transferase family.</text>
</comment>
<accession>A0A1J5UB63</accession>
<reference evidence="5" key="1">
    <citation type="submission" date="2016-09" db="EMBL/GenBank/DDBJ databases">
        <title>Genome Sequence of Bathymodiolus thermophilus sulfur-oxidizing gill endosymbiont.</title>
        <authorList>
            <person name="Ponnudurai R."/>
            <person name="Kleiner M."/>
            <person name="Sayavedra L."/>
            <person name="Thuermer A."/>
            <person name="Felbeck H."/>
            <person name="Schlueter R."/>
            <person name="Schweder T."/>
            <person name="Markert S."/>
        </authorList>
    </citation>
    <scope>NUCLEOTIDE SEQUENCE [LARGE SCALE GENOMIC DNA]</scope>
    <source>
        <strain evidence="5">BAT/CrabSpa'14</strain>
    </source>
</reference>
<evidence type="ECO:0000256" key="2">
    <source>
        <dbReference type="SAM" id="Phobius"/>
    </source>
</evidence>
<gene>
    <name evidence="4" type="ORF">BGC33_07285</name>
</gene>
<evidence type="ECO:0000313" key="5">
    <source>
        <dbReference type="Proteomes" id="UP000182798"/>
    </source>
</evidence>
<evidence type="ECO:0000259" key="3">
    <source>
        <dbReference type="Pfam" id="PF02397"/>
    </source>
</evidence>
<dbReference type="Proteomes" id="UP000182798">
    <property type="component" value="Unassembled WGS sequence"/>
</dbReference>
<dbReference type="EMBL" id="MIQH01000125">
    <property type="protein sequence ID" value="OIR25617.1"/>
    <property type="molecule type" value="Genomic_DNA"/>
</dbReference>
<organism evidence="4 5">
    <name type="scientific">Bathymodiolus thermophilus thioautotrophic gill symbiont</name>
    <dbReference type="NCBI Taxonomy" id="2360"/>
    <lineage>
        <taxon>Bacteria</taxon>
        <taxon>Pseudomonadati</taxon>
        <taxon>Pseudomonadota</taxon>
        <taxon>Gammaproteobacteria</taxon>
        <taxon>sulfur-oxidizing symbionts</taxon>
    </lineage>
</organism>
<dbReference type="GO" id="GO:0016780">
    <property type="term" value="F:phosphotransferase activity, for other substituted phosphate groups"/>
    <property type="evidence" value="ECO:0007669"/>
    <property type="project" value="TreeGrafter"/>
</dbReference>
<dbReference type="OrthoDB" id="9808602at2"/>
<keyword evidence="2" id="KW-0472">Membrane</keyword>
<evidence type="ECO:0000256" key="1">
    <source>
        <dbReference type="ARBA" id="ARBA00006464"/>
    </source>
</evidence>
<feature type="transmembrane region" description="Helical" evidence="2">
    <location>
        <begin position="6"/>
        <end position="29"/>
    </location>
</feature>
<sequence length="186" mass="21165">MNKRLFDIIFSIIAICLISPVLIIVPVLIKLDSSGGTLFKQERVGLSENPFFIYKFRSMVKNANKQGSYQTQINDMRITKIGKLLRKTSIDELPQLFNVLKGDMSIVGPRPNVFAQKELYTESEWQKRNSVLPGITGLAQALIRSSGSPNERTRLDLKYIDKQTVFYDMYIIALTVKQVLFKGNTN</sequence>
<dbReference type="InterPro" id="IPR003362">
    <property type="entry name" value="Bact_transf"/>
</dbReference>